<proteinExistence type="inferred from homology"/>
<keyword evidence="5" id="KW-1185">Reference proteome</keyword>
<dbReference type="PANTHER" id="PTHR14289:SF16">
    <property type="entry name" value="POLYMERASE DELTA-INTERACTING PROTEIN 2"/>
    <property type="match status" value="1"/>
</dbReference>
<dbReference type="HAMAP" id="MF_00791">
    <property type="entry name" value="ApaG"/>
    <property type="match status" value="1"/>
</dbReference>
<dbReference type="Proteomes" id="UP000236959">
    <property type="component" value="Unassembled WGS sequence"/>
</dbReference>
<evidence type="ECO:0000256" key="1">
    <source>
        <dbReference type="ARBA" id="ARBA00017693"/>
    </source>
</evidence>
<dbReference type="AlphaFoldDB" id="A0A2S3V5E4"/>
<gene>
    <name evidence="2" type="primary">apaG</name>
    <name evidence="4" type="ORF">CLV41_1011361</name>
</gene>
<protein>
    <recommendedName>
        <fullName evidence="1 2">Protein ApaG</fullName>
    </recommendedName>
</protein>
<dbReference type="InterPro" id="IPR036767">
    <property type="entry name" value="ApaG_sf"/>
</dbReference>
<comment type="caution">
    <text evidence="4">The sequence shown here is derived from an EMBL/GenBank/DDBJ whole genome shotgun (WGS) entry which is preliminary data.</text>
</comment>
<organism evidence="4 5">
    <name type="scientific">Roseibium marinum</name>
    <dbReference type="NCBI Taxonomy" id="281252"/>
    <lineage>
        <taxon>Bacteria</taxon>
        <taxon>Pseudomonadati</taxon>
        <taxon>Pseudomonadota</taxon>
        <taxon>Alphaproteobacteria</taxon>
        <taxon>Hyphomicrobiales</taxon>
        <taxon>Stappiaceae</taxon>
        <taxon>Roseibium</taxon>
    </lineage>
</organism>
<dbReference type="NCBIfam" id="NF003967">
    <property type="entry name" value="PRK05461.1"/>
    <property type="match status" value="1"/>
</dbReference>
<dbReference type="EMBL" id="PPCN01000001">
    <property type="protein sequence ID" value="POF34899.1"/>
    <property type="molecule type" value="Genomic_DNA"/>
</dbReference>
<evidence type="ECO:0000313" key="5">
    <source>
        <dbReference type="Proteomes" id="UP000236959"/>
    </source>
</evidence>
<evidence type="ECO:0000313" key="4">
    <source>
        <dbReference type="EMBL" id="POF34899.1"/>
    </source>
</evidence>
<evidence type="ECO:0000256" key="2">
    <source>
        <dbReference type="HAMAP-Rule" id="MF_00791"/>
    </source>
</evidence>
<evidence type="ECO:0000259" key="3">
    <source>
        <dbReference type="PROSITE" id="PS51087"/>
    </source>
</evidence>
<dbReference type="SUPFAM" id="SSF110069">
    <property type="entry name" value="ApaG-like"/>
    <property type="match status" value="1"/>
</dbReference>
<dbReference type="Gene3D" id="2.60.40.1470">
    <property type="entry name" value="ApaG domain"/>
    <property type="match status" value="1"/>
</dbReference>
<accession>A0A2S3V5E4</accession>
<sequence>MFPERVLPDINPKGTIVSGSYSATTEGIEVSVEPFYLDDESKPDESEFIWAYMVEIHNGGTQSVQLKTRYWQITDAMGRKAEVQGDGVIGEQPVIEPGETFEYSSHCPLSTDSGIMAGTYSMERPDGTLFDVTIPAFSLDLPDAIHSLN</sequence>
<reference evidence="4 5" key="1">
    <citation type="submission" date="2018-01" db="EMBL/GenBank/DDBJ databases">
        <title>Genomic Encyclopedia of Archaeal and Bacterial Type Strains, Phase II (KMG-II): from individual species to whole genera.</title>
        <authorList>
            <person name="Goeker M."/>
        </authorList>
    </citation>
    <scope>NUCLEOTIDE SEQUENCE [LARGE SCALE GENOMIC DNA]</scope>
    <source>
        <strain evidence="4 5">DSM 17023</strain>
    </source>
</reference>
<feature type="domain" description="ApaG" evidence="3">
    <location>
        <begin position="22"/>
        <end position="146"/>
    </location>
</feature>
<dbReference type="InterPro" id="IPR023065">
    <property type="entry name" value="Uncharacterised_ApaG"/>
</dbReference>
<name>A0A2S3V5E4_9HYPH</name>
<dbReference type="Pfam" id="PF04379">
    <property type="entry name" value="DUF525"/>
    <property type="match status" value="1"/>
</dbReference>
<dbReference type="PROSITE" id="PS51087">
    <property type="entry name" value="APAG"/>
    <property type="match status" value="1"/>
</dbReference>
<dbReference type="PANTHER" id="PTHR14289">
    <property type="entry name" value="F-BOX ONLY PROTEIN 3"/>
    <property type="match status" value="1"/>
</dbReference>
<dbReference type="GO" id="GO:0070987">
    <property type="term" value="P:error-free translesion synthesis"/>
    <property type="evidence" value="ECO:0007669"/>
    <property type="project" value="TreeGrafter"/>
</dbReference>
<dbReference type="InterPro" id="IPR007474">
    <property type="entry name" value="ApaG_domain"/>
</dbReference>